<dbReference type="PANTHER" id="PTHR48104">
    <property type="entry name" value="METACASPASE-4"/>
    <property type="match status" value="1"/>
</dbReference>
<dbReference type="AlphaFoldDB" id="A0A939J322"/>
<evidence type="ECO:0000313" key="4">
    <source>
        <dbReference type="Proteomes" id="UP000664096"/>
    </source>
</evidence>
<dbReference type="InterPro" id="IPR018247">
    <property type="entry name" value="EF_Hand_1_Ca_BS"/>
</dbReference>
<dbReference type="GO" id="GO:0005737">
    <property type="term" value="C:cytoplasm"/>
    <property type="evidence" value="ECO:0007669"/>
    <property type="project" value="TreeGrafter"/>
</dbReference>
<organism evidence="3 4">
    <name type="scientific">Roseibium aggregatum</name>
    <dbReference type="NCBI Taxonomy" id="187304"/>
    <lineage>
        <taxon>Bacteria</taxon>
        <taxon>Pseudomonadati</taxon>
        <taxon>Pseudomonadota</taxon>
        <taxon>Alphaproteobacteria</taxon>
        <taxon>Hyphomicrobiales</taxon>
        <taxon>Stappiaceae</taxon>
        <taxon>Roseibium</taxon>
    </lineage>
</organism>
<dbReference type="InterPro" id="IPR011600">
    <property type="entry name" value="Pept_C14_caspase"/>
</dbReference>
<dbReference type="RefSeq" id="WP_207141866.1">
    <property type="nucleotide sequence ID" value="NZ_JAEKJZ010000003.1"/>
</dbReference>
<dbReference type="InterPro" id="IPR025493">
    <property type="entry name" value="DUF4384"/>
</dbReference>
<dbReference type="Proteomes" id="UP000664096">
    <property type="component" value="Unassembled WGS sequence"/>
</dbReference>
<accession>A0A939J322</accession>
<evidence type="ECO:0000256" key="1">
    <source>
        <dbReference type="SAM" id="SignalP"/>
    </source>
</evidence>
<feature type="chain" id="PRO_5037278322" evidence="1">
    <location>
        <begin position="25"/>
        <end position="481"/>
    </location>
</feature>
<protein>
    <submittedName>
        <fullName evidence="3">Caspase family protein</fullName>
    </submittedName>
</protein>
<gene>
    <name evidence="3" type="ORF">JF539_16880</name>
</gene>
<dbReference type="InterPro" id="IPR050452">
    <property type="entry name" value="Metacaspase"/>
</dbReference>
<name>A0A939J322_9HYPH</name>
<dbReference type="Gene3D" id="3.40.50.1460">
    <property type="match status" value="1"/>
</dbReference>
<dbReference type="InterPro" id="IPR002048">
    <property type="entry name" value="EF_hand_dom"/>
</dbReference>
<comment type="caution">
    <text evidence="3">The sequence shown here is derived from an EMBL/GenBank/DDBJ whole genome shotgun (WGS) entry which is preliminary data.</text>
</comment>
<proteinExistence type="predicted"/>
<evidence type="ECO:0000259" key="2">
    <source>
        <dbReference type="PROSITE" id="PS50222"/>
    </source>
</evidence>
<dbReference type="InterPro" id="IPR029030">
    <property type="entry name" value="Caspase-like_dom_sf"/>
</dbReference>
<dbReference type="GO" id="GO:0006508">
    <property type="term" value="P:proteolysis"/>
    <property type="evidence" value="ECO:0007669"/>
    <property type="project" value="InterPro"/>
</dbReference>
<dbReference type="Pfam" id="PF14326">
    <property type="entry name" value="DUF4384"/>
    <property type="match status" value="1"/>
</dbReference>
<dbReference type="GO" id="GO:0005509">
    <property type="term" value="F:calcium ion binding"/>
    <property type="evidence" value="ECO:0007669"/>
    <property type="project" value="InterPro"/>
</dbReference>
<dbReference type="Pfam" id="PF00656">
    <property type="entry name" value="Peptidase_C14"/>
    <property type="match status" value="1"/>
</dbReference>
<dbReference type="EMBL" id="JAEKJZ010000003">
    <property type="protein sequence ID" value="MBN9672028.1"/>
    <property type="molecule type" value="Genomic_DNA"/>
</dbReference>
<dbReference type="SUPFAM" id="SSF52129">
    <property type="entry name" value="Caspase-like"/>
    <property type="match status" value="1"/>
</dbReference>
<feature type="domain" description="EF-hand" evidence="2">
    <location>
        <begin position="252"/>
        <end position="274"/>
    </location>
</feature>
<evidence type="ECO:0000313" key="3">
    <source>
        <dbReference type="EMBL" id="MBN9672028.1"/>
    </source>
</evidence>
<dbReference type="PANTHER" id="PTHR48104:SF30">
    <property type="entry name" value="METACASPASE-1"/>
    <property type="match status" value="1"/>
</dbReference>
<dbReference type="GO" id="GO:0004197">
    <property type="term" value="F:cysteine-type endopeptidase activity"/>
    <property type="evidence" value="ECO:0007669"/>
    <property type="project" value="InterPro"/>
</dbReference>
<feature type="signal peptide" evidence="1">
    <location>
        <begin position="1"/>
        <end position="24"/>
    </location>
</feature>
<dbReference type="PROSITE" id="PS00018">
    <property type="entry name" value="EF_HAND_1"/>
    <property type="match status" value="1"/>
</dbReference>
<sequence>MKFLSAAALAAGLCLGLGATQAQAAQKALLIGAGEYPYLPPKAQLSGPANDVRAMTQFLEGYWGFSKSDIRILVDGDASKQKILNAIQSWLPGATQPGDRVIIYYSGHGSQIPDTSGDEEDGKDETFVPTDFGRNGDQASDMLSDDEIGRALNMLKGREVILIADSCHSGTINRDIVPGLAKDGIDARPRYLPFSGSSTFFADARDVEPLAREVDTHLNLSAALPHQLAWETNGSGIFTQTLIQGLSSGQADQNGNGRITTAELLNFMRPKTEAWCQGVEQCRELQFTPNVSPRNEAFVLQPVRPAEPVQTVTGDSSEDVSDVLPERERDKIAVRILPGAMHEIGDEVQFQLTSELDGYLTLLDLTAEGKLVLLFPTDEDRAAGKTGKIRANSTLTVPDPSYGFSFVAEAPAGNGKLLAIVTQDRVDLEDLLAANGTFEPIDDKMGFIKEISGRLNTVWTGDTTNRSVSWAAGYKEYEIRP</sequence>
<reference evidence="3" key="1">
    <citation type="submission" date="2020-12" db="EMBL/GenBank/DDBJ databases">
        <title>Oil enriched cultivation method for isolating marine PHA-producing bacteria.</title>
        <authorList>
            <person name="Zheng W."/>
            <person name="Yu S."/>
            <person name="Huang Y."/>
        </authorList>
    </citation>
    <scope>NUCLEOTIDE SEQUENCE</scope>
    <source>
        <strain evidence="3">SY-2-12</strain>
    </source>
</reference>
<dbReference type="PROSITE" id="PS50222">
    <property type="entry name" value="EF_HAND_2"/>
    <property type="match status" value="1"/>
</dbReference>
<keyword evidence="1" id="KW-0732">Signal</keyword>